<sequence length="140" mass="15903">MTFPNSTYETSTLYIDKQFWDYFDGSSSLNVTFEDIIPRDQGIVITTYAALMAMGALGNLAILVTLARSRRRKSRVDLLMTHLAVADVCVTCGVIPLEYTRGKVMQLYKEFCARRLVSREVVEEGSQREESERSTPIQSY</sequence>
<proteinExistence type="inferred from homology"/>
<evidence type="ECO:0000256" key="3">
    <source>
        <dbReference type="ARBA" id="ARBA00022692"/>
    </source>
</evidence>
<evidence type="ECO:0000256" key="6">
    <source>
        <dbReference type="SAM" id="Phobius"/>
    </source>
</evidence>
<keyword evidence="4 6" id="KW-1133">Transmembrane helix</keyword>
<keyword evidence="3 6" id="KW-0812">Transmembrane</keyword>
<evidence type="ECO:0000256" key="4">
    <source>
        <dbReference type="ARBA" id="ARBA00022989"/>
    </source>
</evidence>
<reference evidence="8" key="1">
    <citation type="submission" date="2022-05" db="EMBL/GenBank/DDBJ databases">
        <authorList>
            <person name="Okamura Y."/>
        </authorList>
    </citation>
    <scope>NUCLEOTIDE SEQUENCE</scope>
</reference>
<evidence type="ECO:0000313" key="8">
    <source>
        <dbReference type="EMBL" id="CAH4023261.1"/>
    </source>
</evidence>
<dbReference type="SUPFAM" id="SSF81321">
    <property type="entry name" value="Family A G protein-coupled receptor-like"/>
    <property type="match status" value="1"/>
</dbReference>
<dbReference type="PRINTS" id="PR00237">
    <property type="entry name" value="GPCRRHODOPSN"/>
</dbReference>
<evidence type="ECO:0000313" key="9">
    <source>
        <dbReference type="Proteomes" id="UP001152562"/>
    </source>
</evidence>
<evidence type="ECO:0000256" key="2">
    <source>
        <dbReference type="ARBA" id="ARBA00010663"/>
    </source>
</evidence>
<dbReference type="PROSITE" id="PS50262">
    <property type="entry name" value="G_PROTEIN_RECEP_F1_2"/>
    <property type="match status" value="1"/>
</dbReference>
<feature type="domain" description="G-protein coupled receptors family 1 profile" evidence="7">
    <location>
        <begin position="58"/>
        <end position="97"/>
    </location>
</feature>
<dbReference type="Gene3D" id="1.20.1070.10">
    <property type="entry name" value="Rhodopsin 7-helix transmembrane proteins"/>
    <property type="match status" value="1"/>
</dbReference>
<dbReference type="AlphaFoldDB" id="A0A9P0TF12"/>
<dbReference type="GO" id="GO:0004930">
    <property type="term" value="F:G protein-coupled receptor activity"/>
    <property type="evidence" value="ECO:0007669"/>
    <property type="project" value="InterPro"/>
</dbReference>
<feature type="transmembrane region" description="Helical" evidence="6">
    <location>
        <begin position="43"/>
        <end position="66"/>
    </location>
</feature>
<comment type="similarity">
    <text evidence="2">Belongs to the G-protein coupled receptor 1 family.</text>
</comment>
<dbReference type="GO" id="GO:0016020">
    <property type="term" value="C:membrane"/>
    <property type="evidence" value="ECO:0007669"/>
    <property type="project" value="UniProtKB-SubCell"/>
</dbReference>
<accession>A0A9P0TF12</accession>
<dbReference type="InterPro" id="IPR000276">
    <property type="entry name" value="GPCR_Rhodpsn"/>
</dbReference>
<keyword evidence="9" id="KW-1185">Reference proteome</keyword>
<dbReference type="EMBL" id="CALOZG010000004">
    <property type="protein sequence ID" value="CAH4023261.1"/>
    <property type="molecule type" value="Genomic_DNA"/>
</dbReference>
<comment type="caution">
    <text evidence="8">The sequence shown here is derived from an EMBL/GenBank/DDBJ whole genome shotgun (WGS) entry which is preliminary data.</text>
</comment>
<protein>
    <recommendedName>
        <fullName evidence="7">G-protein coupled receptors family 1 profile domain-containing protein</fullName>
    </recommendedName>
</protein>
<evidence type="ECO:0000256" key="5">
    <source>
        <dbReference type="ARBA" id="ARBA00023136"/>
    </source>
</evidence>
<gene>
    <name evidence="8" type="ORF">PIBRA_LOCUS4159</name>
</gene>
<keyword evidence="5 6" id="KW-0472">Membrane</keyword>
<dbReference type="Proteomes" id="UP001152562">
    <property type="component" value="Unassembled WGS sequence"/>
</dbReference>
<comment type="subcellular location">
    <subcellularLocation>
        <location evidence="1">Membrane</location>
    </subcellularLocation>
</comment>
<name>A0A9P0TF12_PIEBR</name>
<organism evidence="8 9">
    <name type="scientific">Pieris brassicae</name>
    <name type="common">White butterfly</name>
    <name type="synonym">Large white butterfly</name>
    <dbReference type="NCBI Taxonomy" id="7116"/>
    <lineage>
        <taxon>Eukaryota</taxon>
        <taxon>Metazoa</taxon>
        <taxon>Ecdysozoa</taxon>
        <taxon>Arthropoda</taxon>
        <taxon>Hexapoda</taxon>
        <taxon>Insecta</taxon>
        <taxon>Pterygota</taxon>
        <taxon>Neoptera</taxon>
        <taxon>Endopterygota</taxon>
        <taxon>Lepidoptera</taxon>
        <taxon>Glossata</taxon>
        <taxon>Ditrysia</taxon>
        <taxon>Papilionoidea</taxon>
        <taxon>Pieridae</taxon>
        <taxon>Pierinae</taxon>
        <taxon>Pieris</taxon>
    </lineage>
</organism>
<evidence type="ECO:0000256" key="1">
    <source>
        <dbReference type="ARBA" id="ARBA00004370"/>
    </source>
</evidence>
<dbReference type="InterPro" id="IPR017452">
    <property type="entry name" value="GPCR_Rhodpsn_7TM"/>
</dbReference>
<evidence type="ECO:0000259" key="7">
    <source>
        <dbReference type="PROSITE" id="PS50262"/>
    </source>
</evidence>